<accession>A0A495RUL6</accession>
<keyword evidence="1" id="KW-1133">Transmembrane helix</keyword>
<dbReference type="Pfam" id="PF02517">
    <property type="entry name" value="Rce1-like"/>
    <property type="match status" value="1"/>
</dbReference>
<dbReference type="PANTHER" id="PTHR35797">
    <property type="entry name" value="PROTEASE-RELATED"/>
    <property type="match status" value="1"/>
</dbReference>
<gene>
    <name evidence="3" type="ORF">BC952_2870</name>
</gene>
<feature type="domain" description="CAAX prenyl protease 2/Lysostaphin resistance protein A-like" evidence="2">
    <location>
        <begin position="139"/>
        <end position="240"/>
    </location>
</feature>
<proteinExistence type="predicted"/>
<feature type="transmembrane region" description="Helical" evidence="1">
    <location>
        <begin position="39"/>
        <end position="58"/>
    </location>
</feature>
<feature type="transmembrane region" description="Helical" evidence="1">
    <location>
        <begin position="258"/>
        <end position="279"/>
    </location>
</feature>
<keyword evidence="1" id="KW-0472">Membrane</keyword>
<dbReference type="EMBL" id="RBXA01000004">
    <property type="protein sequence ID" value="RKS90478.1"/>
    <property type="molecule type" value="Genomic_DNA"/>
</dbReference>
<evidence type="ECO:0000259" key="2">
    <source>
        <dbReference type="Pfam" id="PF02517"/>
    </source>
</evidence>
<reference evidence="3 4" key="1">
    <citation type="submission" date="2018-10" db="EMBL/GenBank/DDBJ databases">
        <title>Genomic Encyclopedia of Archaeal and Bacterial Type Strains, Phase II (KMG-II): from individual species to whole genera.</title>
        <authorList>
            <person name="Goeker M."/>
        </authorList>
    </citation>
    <scope>NUCLEOTIDE SEQUENCE [LARGE SCALE GENOMIC DNA]</scope>
    <source>
        <strain evidence="3 4">DSM 15094</strain>
    </source>
</reference>
<name>A0A495RUL6_9FLAO</name>
<evidence type="ECO:0000313" key="4">
    <source>
        <dbReference type="Proteomes" id="UP000280091"/>
    </source>
</evidence>
<protein>
    <submittedName>
        <fullName evidence="3">CAAX prenyl protease-like protein</fullName>
    </submittedName>
</protein>
<dbReference type="OrthoDB" id="9777755at2"/>
<comment type="caution">
    <text evidence="3">The sequence shown here is derived from an EMBL/GenBank/DDBJ whole genome shotgun (WGS) entry which is preliminary data.</text>
</comment>
<dbReference type="GO" id="GO:0004175">
    <property type="term" value="F:endopeptidase activity"/>
    <property type="evidence" value="ECO:0007669"/>
    <property type="project" value="UniProtKB-ARBA"/>
</dbReference>
<dbReference type="GO" id="GO:0080120">
    <property type="term" value="P:CAAX-box protein maturation"/>
    <property type="evidence" value="ECO:0007669"/>
    <property type="project" value="UniProtKB-ARBA"/>
</dbReference>
<keyword evidence="3" id="KW-0378">Hydrolase</keyword>
<feature type="transmembrane region" description="Helical" evidence="1">
    <location>
        <begin position="127"/>
        <end position="150"/>
    </location>
</feature>
<dbReference type="AlphaFoldDB" id="A0A495RUL6"/>
<feature type="transmembrane region" description="Helical" evidence="1">
    <location>
        <begin position="200"/>
        <end position="221"/>
    </location>
</feature>
<feature type="transmembrane region" description="Helical" evidence="1">
    <location>
        <begin position="79"/>
        <end position="107"/>
    </location>
</feature>
<organism evidence="3 4">
    <name type="scientific">Flavobacterium limicola</name>
    <dbReference type="NCBI Taxonomy" id="180441"/>
    <lineage>
        <taxon>Bacteria</taxon>
        <taxon>Pseudomonadati</taxon>
        <taxon>Bacteroidota</taxon>
        <taxon>Flavobacteriia</taxon>
        <taxon>Flavobacteriales</taxon>
        <taxon>Flavobacteriaceae</taxon>
        <taxon>Flavobacterium</taxon>
    </lineage>
</organism>
<evidence type="ECO:0000256" key="1">
    <source>
        <dbReference type="SAM" id="Phobius"/>
    </source>
</evidence>
<dbReference type="Proteomes" id="UP000280091">
    <property type="component" value="Unassembled WGS sequence"/>
</dbReference>
<feature type="transmembrane region" description="Helical" evidence="1">
    <location>
        <begin position="12"/>
        <end position="33"/>
    </location>
</feature>
<evidence type="ECO:0000313" key="3">
    <source>
        <dbReference type="EMBL" id="RKS90478.1"/>
    </source>
</evidence>
<dbReference type="RefSeq" id="WP_121366151.1">
    <property type="nucleotide sequence ID" value="NZ_RBXA01000004.1"/>
</dbReference>
<feature type="transmembrane region" description="Helical" evidence="1">
    <location>
        <begin position="170"/>
        <end position="188"/>
    </location>
</feature>
<feature type="transmembrane region" description="Helical" evidence="1">
    <location>
        <begin position="228"/>
        <end position="246"/>
    </location>
</feature>
<dbReference type="GO" id="GO:0006508">
    <property type="term" value="P:proteolysis"/>
    <property type="evidence" value="ECO:0007669"/>
    <property type="project" value="UniProtKB-KW"/>
</dbReference>
<keyword evidence="3" id="KW-0645">Protease</keyword>
<sequence length="289" mass="33080">MEKNQSPFSSKQIITFIFLTFGITAFFDIYSIWLNVSGTAATLFNTAAMWSPAIAVFLTKLIYKQVAISINWKWPKTKYILLSFAIPILYSLISFLIIWVAGWGTFYNQEFLKEISNSYGITSLSPSFVIFIFVLMTGVFGVFGSCANALGEEIGWRGFLTTQLFYKYGYIKTSLIIGIIWAVWHYTVLIFGDYNNGTPFWFGLICFTIMIIAATFIFTWFTIKSGSLFPAVLLHATHNLYIQRIFTPLTDTNLITPWYIGEFGIVLPFVMIVFAFYFISRRKELMSGK</sequence>
<dbReference type="InterPro" id="IPR003675">
    <property type="entry name" value="Rce1/LyrA-like_dom"/>
</dbReference>
<dbReference type="PANTHER" id="PTHR35797:SF1">
    <property type="entry name" value="PROTEASE"/>
    <property type="match status" value="1"/>
</dbReference>
<keyword evidence="4" id="KW-1185">Reference proteome</keyword>
<dbReference type="InterPro" id="IPR042150">
    <property type="entry name" value="MmRce1-like"/>
</dbReference>
<keyword evidence="1" id="KW-0812">Transmembrane</keyword>